<dbReference type="InterPro" id="IPR002577">
    <property type="entry name" value="HTH_HxlR"/>
</dbReference>
<dbReference type="Pfam" id="PF01638">
    <property type="entry name" value="HxlR"/>
    <property type="match status" value="1"/>
</dbReference>
<dbReference type="EMBL" id="JBHTIS010000785">
    <property type="protein sequence ID" value="MFD1046774.1"/>
    <property type="molecule type" value="Genomic_DNA"/>
</dbReference>
<organism evidence="5 6">
    <name type="scientific">Kibdelosporangium lantanae</name>
    <dbReference type="NCBI Taxonomy" id="1497396"/>
    <lineage>
        <taxon>Bacteria</taxon>
        <taxon>Bacillati</taxon>
        <taxon>Actinomycetota</taxon>
        <taxon>Actinomycetes</taxon>
        <taxon>Pseudonocardiales</taxon>
        <taxon>Pseudonocardiaceae</taxon>
        <taxon>Kibdelosporangium</taxon>
    </lineage>
</organism>
<sequence>MAVGVVGIWIVTGWSLPHQRGVLEAINLLKGKWTIPLLAALALGQRQNKDILATINETAESNENGPLSHRVLTDTLQRATDDGLIERRAESGNFAAVWYRLTPKGRSLLHAAMPLAEWAQQYYQPN</sequence>
<protein>
    <submittedName>
        <fullName evidence="5">Winged helix-turn-helix transcriptional regulator</fullName>
    </submittedName>
</protein>
<proteinExistence type="predicted"/>
<dbReference type="SUPFAM" id="SSF46785">
    <property type="entry name" value="Winged helix' DNA-binding domain"/>
    <property type="match status" value="1"/>
</dbReference>
<keyword evidence="1" id="KW-0805">Transcription regulation</keyword>
<gene>
    <name evidence="5" type="ORF">ACFQ1S_15055</name>
</gene>
<keyword evidence="2" id="KW-0238">DNA-binding</keyword>
<evidence type="ECO:0000313" key="5">
    <source>
        <dbReference type="EMBL" id="MFD1046774.1"/>
    </source>
</evidence>
<dbReference type="InterPro" id="IPR036388">
    <property type="entry name" value="WH-like_DNA-bd_sf"/>
</dbReference>
<dbReference type="Proteomes" id="UP001597045">
    <property type="component" value="Unassembled WGS sequence"/>
</dbReference>
<dbReference type="PANTHER" id="PTHR33204:SF18">
    <property type="entry name" value="TRANSCRIPTIONAL REGULATORY PROTEIN"/>
    <property type="match status" value="1"/>
</dbReference>
<evidence type="ECO:0000256" key="2">
    <source>
        <dbReference type="ARBA" id="ARBA00023125"/>
    </source>
</evidence>
<accession>A0ABW3MAR9</accession>
<dbReference type="Gene3D" id="1.10.10.10">
    <property type="entry name" value="Winged helix-like DNA-binding domain superfamily/Winged helix DNA-binding domain"/>
    <property type="match status" value="1"/>
</dbReference>
<keyword evidence="3" id="KW-0804">Transcription</keyword>
<keyword evidence="6" id="KW-1185">Reference proteome</keyword>
<evidence type="ECO:0000259" key="4">
    <source>
        <dbReference type="PROSITE" id="PS51118"/>
    </source>
</evidence>
<name>A0ABW3MAR9_9PSEU</name>
<dbReference type="PROSITE" id="PS51118">
    <property type="entry name" value="HTH_HXLR"/>
    <property type="match status" value="1"/>
</dbReference>
<evidence type="ECO:0000256" key="3">
    <source>
        <dbReference type="ARBA" id="ARBA00023163"/>
    </source>
</evidence>
<reference evidence="6" key="1">
    <citation type="journal article" date="2019" name="Int. J. Syst. Evol. Microbiol.">
        <title>The Global Catalogue of Microorganisms (GCM) 10K type strain sequencing project: providing services to taxonomists for standard genome sequencing and annotation.</title>
        <authorList>
            <consortium name="The Broad Institute Genomics Platform"/>
            <consortium name="The Broad Institute Genome Sequencing Center for Infectious Disease"/>
            <person name="Wu L."/>
            <person name="Ma J."/>
        </authorList>
    </citation>
    <scope>NUCLEOTIDE SEQUENCE [LARGE SCALE GENOMIC DNA]</scope>
    <source>
        <strain evidence="6">JCM 31486</strain>
    </source>
</reference>
<feature type="domain" description="HTH hxlR-type" evidence="4">
    <location>
        <begin position="16"/>
        <end position="126"/>
    </location>
</feature>
<evidence type="ECO:0000256" key="1">
    <source>
        <dbReference type="ARBA" id="ARBA00023015"/>
    </source>
</evidence>
<comment type="caution">
    <text evidence="5">The sequence shown here is derived from an EMBL/GenBank/DDBJ whole genome shotgun (WGS) entry which is preliminary data.</text>
</comment>
<dbReference type="InterPro" id="IPR036390">
    <property type="entry name" value="WH_DNA-bd_sf"/>
</dbReference>
<evidence type="ECO:0000313" key="6">
    <source>
        <dbReference type="Proteomes" id="UP001597045"/>
    </source>
</evidence>
<dbReference type="PANTHER" id="PTHR33204">
    <property type="entry name" value="TRANSCRIPTIONAL REGULATOR, MARR FAMILY"/>
    <property type="match status" value="1"/>
</dbReference>